<proteinExistence type="inferred from homology"/>
<evidence type="ECO:0000313" key="3">
    <source>
        <dbReference type="EMBL" id="SNR33186.1"/>
    </source>
</evidence>
<evidence type="ECO:0000256" key="1">
    <source>
        <dbReference type="ARBA" id="ARBA00007553"/>
    </source>
</evidence>
<dbReference type="SUPFAM" id="SSF55846">
    <property type="entry name" value="N-acetylmuramoyl-L-alanine amidase-like"/>
    <property type="match status" value="1"/>
</dbReference>
<dbReference type="GO" id="GO:0008270">
    <property type="term" value="F:zinc ion binding"/>
    <property type="evidence" value="ECO:0007669"/>
    <property type="project" value="InterPro"/>
</dbReference>
<dbReference type="PANTHER" id="PTHR11022:SF41">
    <property type="entry name" value="PEPTIDOGLYCAN-RECOGNITION PROTEIN LC-RELATED"/>
    <property type="match status" value="1"/>
</dbReference>
<evidence type="ECO:0000259" key="2">
    <source>
        <dbReference type="SMART" id="SM00701"/>
    </source>
</evidence>
<dbReference type="InterPro" id="IPR006619">
    <property type="entry name" value="PGRP_domain_met/bac"/>
</dbReference>
<dbReference type="SMART" id="SM00701">
    <property type="entry name" value="PGRP"/>
    <property type="match status" value="1"/>
</dbReference>
<dbReference type="GO" id="GO:0008745">
    <property type="term" value="F:N-acetylmuramoyl-L-alanine amidase activity"/>
    <property type="evidence" value="ECO:0007669"/>
    <property type="project" value="InterPro"/>
</dbReference>
<dbReference type="AlphaFoldDB" id="A0A238VG11"/>
<dbReference type="RefSeq" id="WP_089335248.1">
    <property type="nucleotide sequence ID" value="NZ_FZNO01000003.1"/>
</dbReference>
<dbReference type="CDD" id="cd06583">
    <property type="entry name" value="PGRP"/>
    <property type="match status" value="1"/>
</dbReference>
<feature type="domain" description="Peptidoglycan recognition protein family" evidence="2">
    <location>
        <begin position="3"/>
        <end position="146"/>
    </location>
</feature>
<reference evidence="3 4" key="1">
    <citation type="submission" date="2017-06" db="EMBL/GenBank/DDBJ databases">
        <authorList>
            <person name="Kim H.J."/>
            <person name="Triplett B.A."/>
        </authorList>
    </citation>
    <scope>NUCLEOTIDE SEQUENCE [LARGE SCALE GENOMIC DNA]</scope>
    <source>
        <strain evidence="3 4">DSM 44272</strain>
    </source>
</reference>
<sequence>MSITIIGRAQWGARHEDGGGSAPLPAKEWWLHHSVTIAPDLLPPFDDDDAAVRTLEAIGEQRFGRGISYTFAITPIGRVYVGHSMNRLGAHTGGRNSIARAICFVGNYDAARPTAAQVEAAAQLLVQEYRAGRSTRYTLNGGHQQASGASTACPGRYGMEAIPAINARAAAILGGAPPLEDFPVFSQWSLEEKNAFGEWLKRWVVQEEIRQTSAALIAQAVLHHPVPAAQRTHPDGTPNPDATATLAGLVGWNDAHLDITRALIASVGQVDTAVLARELAGPLAAAVRSELSDVDGASEADIEAATERAMRRLLLGGLDGSTADPAAVTTS</sequence>
<gene>
    <name evidence="3" type="ORF">SAMN06272737_103101</name>
</gene>
<dbReference type="InterPro" id="IPR015510">
    <property type="entry name" value="PGRP"/>
</dbReference>
<dbReference type="InterPro" id="IPR036505">
    <property type="entry name" value="Amidase/PGRP_sf"/>
</dbReference>
<dbReference type="Proteomes" id="UP000198403">
    <property type="component" value="Unassembled WGS sequence"/>
</dbReference>
<organism evidence="3 4">
    <name type="scientific">Blastococcus mobilis</name>
    <dbReference type="NCBI Taxonomy" id="1938746"/>
    <lineage>
        <taxon>Bacteria</taxon>
        <taxon>Bacillati</taxon>
        <taxon>Actinomycetota</taxon>
        <taxon>Actinomycetes</taxon>
        <taxon>Geodermatophilales</taxon>
        <taxon>Geodermatophilaceae</taxon>
        <taxon>Blastococcus</taxon>
    </lineage>
</organism>
<dbReference type="GO" id="GO:0009253">
    <property type="term" value="P:peptidoglycan catabolic process"/>
    <property type="evidence" value="ECO:0007669"/>
    <property type="project" value="InterPro"/>
</dbReference>
<keyword evidence="4" id="KW-1185">Reference proteome</keyword>
<dbReference type="Pfam" id="PF01510">
    <property type="entry name" value="Amidase_2"/>
    <property type="match status" value="1"/>
</dbReference>
<dbReference type="Gene3D" id="3.40.80.10">
    <property type="entry name" value="Peptidoglycan recognition protein-like"/>
    <property type="match status" value="1"/>
</dbReference>
<dbReference type="PANTHER" id="PTHR11022">
    <property type="entry name" value="PEPTIDOGLYCAN RECOGNITION PROTEIN"/>
    <property type="match status" value="1"/>
</dbReference>
<protein>
    <submittedName>
        <fullName evidence="3">N-acetylmuramoyl-L-alanine amidase</fullName>
    </submittedName>
</protein>
<dbReference type="InterPro" id="IPR002502">
    <property type="entry name" value="Amidase_domain"/>
</dbReference>
<comment type="similarity">
    <text evidence="1">Belongs to the N-acetylmuramoyl-L-alanine amidase 2 family.</text>
</comment>
<name>A0A238VG11_9ACTN</name>
<accession>A0A238VG11</accession>
<dbReference type="EMBL" id="FZNO01000003">
    <property type="protein sequence ID" value="SNR33186.1"/>
    <property type="molecule type" value="Genomic_DNA"/>
</dbReference>
<evidence type="ECO:0000313" key="4">
    <source>
        <dbReference type="Proteomes" id="UP000198403"/>
    </source>
</evidence>
<dbReference type="OrthoDB" id="5178799at2"/>